<reference evidence="3 4" key="1">
    <citation type="submission" date="2023-06" db="EMBL/GenBank/DDBJ databases">
        <title>Paenibacillus polygonum sp. nov., an endophytic bacterium, isolated from Polygonum lapathifolium L. in Nanji Wetland National Nature Reserve, South of Poyang Lake, Jiangxi Province, China.</title>
        <authorList>
            <person name="Yu Z."/>
        </authorList>
    </citation>
    <scope>NUCLEOTIDE SEQUENCE [LARGE SCALE GENOMIC DNA]</scope>
    <source>
        <strain evidence="3 4">C31</strain>
    </source>
</reference>
<keyword evidence="4" id="KW-1185">Reference proteome</keyword>
<dbReference type="Gene3D" id="3.40.630.40">
    <property type="entry name" value="Zn-dependent exopeptidases"/>
    <property type="match status" value="1"/>
</dbReference>
<dbReference type="CDD" id="cd02696">
    <property type="entry name" value="MurNAc-LAA"/>
    <property type="match status" value="1"/>
</dbReference>
<proteinExistence type="predicted"/>
<protein>
    <submittedName>
        <fullName evidence="3">N-acetylmuramoyl-L-alanine amidase</fullName>
        <ecNumber evidence="3">3.5.1.28</ecNumber>
    </submittedName>
</protein>
<evidence type="ECO:0000256" key="1">
    <source>
        <dbReference type="ARBA" id="ARBA00022801"/>
    </source>
</evidence>
<dbReference type="RefSeq" id="WP_285741631.1">
    <property type="nucleotide sequence ID" value="NZ_CP127162.1"/>
</dbReference>
<dbReference type="PANTHER" id="PTHR30404">
    <property type="entry name" value="N-ACETYLMURAMOYL-L-ALANINE AMIDASE"/>
    <property type="match status" value="1"/>
</dbReference>
<dbReference type="EMBL" id="CP127162">
    <property type="protein sequence ID" value="WIV17334.1"/>
    <property type="molecule type" value="Genomic_DNA"/>
</dbReference>
<dbReference type="GO" id="GO:0008745">
    <property type="term" value="F:N-acetylmuramoyl-L-alanine amidase activity"/>
    <property type="evidence" value="ECO:0007669"/>
    <property type="project" value="UniProtKB-EC"/>
</dbReference>
<sequence>MKEANYHVLRETNMPAALLEIGFLSNYSDEKLMFTDSFQDKAAQAIVNGIIEFMK</sequence>
<keyword evidence="1 3" id="KW-0378">Hydrolase</keyword>
<name>A0ABY8X025_9BACL</name>
<organism evidence="3 4">
    <name type="scientific">Paenibacillus polygoni</name>
    <dbReference type="NCBI Taxonomy" id="3050112"/>
    <lineage>
        <taxon>Bacteria</taxon>
        <taxon>Bacillati</taxon>
        <taxon>Bacillota</taxon>
        <taxon>Bacilli</taxon>
        <taxon>Bacillales</taxon>
        <taxon>Paenibacillaceae</taxon>
        <taxon>Paenibacillus</taxon>
    </lineage>
</organism>
<evidence type="ECO:0000313" key="4">
    <source>
        <dbReference type="Proteomes" id="UP001236415"/>
    </source>
</evidence>
<dbReference type="Proteomes" id="UP001236415">
    <property type="component" value="Chromosome"/>
</dbReference>
<dbReference type="PANTHER" id="PTHR30404:SF0">
    <property type="entry name" value="N-ACETYLMURAMOYL-L-ALANINE AMIDASE AMIC"/>
    <property type="match status" value="1"/>
</dbReference>
<gene>
    <name evidence="3" type="ORF">QPK24_12905</name>
</gene>
<dbReference type="Pfam" id="PF01520">
    <property type="entry name" value="Amidase_3"/>
    <property type="match status" value="1"/>
</dbReference>
<dbReference type="InterPro" id="IPR002508">
    <property type="entry name" value="MurNAc-LAA_cat"/>
</dbReference>
<evidence type="ECO:0000259" key="2">
    <source>
        <dbReference type="Pfam" id="PF01520"/>
    </source>
</evidence>
<dbReference type="SUPFAM" id="SSF53187">
    <property type="entry name" value="Zn-dependent exopeptidases"/>
    <property type="match status" value="1"/>
</dbReference>
<dbReference type="EC" id="3.5.1.28" evidence="3"/>
<accession>A0ABY8X025</accession>
<evidence type="ECO:0000313" key="3">
    <source>
        <dbReference type="EMBL" id="WIV17334.1"/>
    </source>
</evidence>
<dbReference type="InterPro" id="IPR050695">
    <property type="entry name" value="N-acetylmuramoyl_amidase_3"/>
</dbReference>
<feature type="domain" description="MurNAc-LAA" evidence="2">
    <location>
        <begin position="2"/>
        <end position="51"/>
    </location>
</feature>